<feature type="chain" id="PRO_5019830396" description="PNPLA domain-containing protein" evidence="1">
    <location>
        <begin position="28"/>
        <end position="62"/>
    </location>
</feature>
<accession>A0A455ULA3</accession>
<evidence type="ECO:0008006" key="4">
    <source>
        <dbReference type="Google" id="ProtNLM"/>
    </source>
</evidence>
<organism evidence="2 3">
    <name type="scientific">Vreelandella sulfidaeris</name>
    <dbReference type="NCBI Taxonomy" id="115553"/>
    <lineage>
        <taxon>Bacteria</taxon>
        <taxon>Pseudomonadati</taxon>
        <taxon>Pseudomonadota</taxon>
        <taxon>Gammaproteobacteria</taxon>
        <taxon>Oceanospirillales</taxon>
        <taxon>Halomonadaceae</taxon>
        <taxon>Vreelandella</taxon>
    </lineage>
</organism>
<evidence type="ECO:0000313" key="2">
    <source>
        <dbReference type="EMBL" id="BBI65128.1"/>
    </source>
</evidence>
<evidence type="ECO:0000313" key="3">
    <source>
        <dbReference type="Proteomes" id="UP000320231"/>
    </source>
</evidence>
<proteinExistence type="predicted"/>
<dbReference type="EMBL" id="AP019514">
    <property type="protein sequence ID" value="BBI65128.1"/>
    <property type="molecule type" value="Genomic_DNA"/>
</dbReference>
<name>A0A455ULA3_9GAMM</name>
<evidence type="ECO:0000256" key="1">
    <source>
        <dbReference type="SAM" id="SignalP"/>
    </source>
</evidence>
<keyword evidence="1" id="KW-0732">Signal</keyword>
<protein>
    <recommendedName>
        <fullName evidence="4">PNPLA domain-containing protein</fullName>
    </recommendedName>
</protein>
<sequence>MTSTAPSKLHPLAYVLACLGLCTPLLAQAEAANEPDDLPALAAASEQASVVGVSSGGYMATS</sequence>
<gene>
    <name evidence="2" type="ORF">HSBAA_64340</name>
</gene>
<reference evidence="2 3" key="1">
    <citation type="journal article" date="2019" name="Microbiol. Resour. Announc.">
        <title>Complete Genome Sequence of Halomonas sulfidaeris Strain Esulfide1 Isolated from a Metal Sulfide Rock at a Depth of 2,200 Meters, Obtained Using Nanopore Sequencing.</title>
        <authorList>
            <person name="Saito M."/>
            <person name="Nishigata A."/>
            <person name="Galipon J."/>
            <person name="Arakawa K."/>
        </authorList>
    </citation>
    <scope>NUCLEOTIDE SEQUENCE [LARGE SCALE GENOMIC DNA]</scope>
    <source>
        <strain evidence="2 3">ATCC BAA-803</strain>
    </source>
</reference>
<dbReference type="KEGG" id="hsr:HSBAA_64340"/>
<feature type="signal peptide" evidence="1">
    <location>
        <begin position="1"/>
        <end position="27"/>
    </location>
</feature>
<dbReference type="AlphaFoldDB" id="A0A455ULA3"/>
<dbReference type="Proteomes" id="UP000320231">
    <property type="component" value="Chromosome"/>
</dbReference>